<dbReference type="Pfam" id="PF00528">
    <property type="entry name" value="BPD_transp_1"/>
    <property type="match status" value="1"/>
</dbReference>
<reference evidence="9" key="1">
    <citation type="journal article" date="2014" name="Int. J. Syst. Evol. Microbiol.">
        <title>Complete genome sequence of Corynebacterium casei LMG S-19264T (=DSM 44701T), isolated from a smear-ripened cheese.</title>
        <authorList>
            <consortium name="US DOE Joint Genome Institute (JGI-PGF)"/>
            <person name="Walter F."/>
            <person name="Albersmeier A."/>
            <person name="Kalinowski J."/>
            <person name="Ruckert C."/>
        </authorList>
    </citation>
    <scope>NUCLEOTIDE SEQUENCE</scope>
    <source>
        <strain evidence="9">CGMCC 1.15178</strain>
    </source>
</reference>
<dbReference type="PANTHER" id="PTHR43744">
    <property type="entry name" value="ABC TRANSPORTER PERMEASE PROTEIN MG189-RELATED-RELATED"/>
    <property type="match status" value="1"/>
</dbReference>
<dbReference type="EMBL" id="BMHP01000001">
    <property type="protein sequence ID" value="GGD50087.1"/>
    <property type="molecule type" value="Genomic_DNA"/>
</dbReference>
<comment type="similarity">
    <text evidence="7">Belongs to the binding-protein-dependent transport system permease family.</text>
</comment>
<feature type="transmembrane region" description="Helical" evidence="7">
    <location>
        <begin position="12"/>
        <end position="30"/>
    </location>
</feature>
<dbReference type="Proteomes" id="UP000612456">
    <property type="component" value="Unassembled WGS sequence"/>
</dbReference>
<name>A0A916YMN9_9BACL</name>
<dbReference type="PANTHER" id="PTHR43744:SF12">
    <property type="entry name" value="ABC TRANSPORTER PERMEASE PROTEIN MG189-RELATED"/>
    <property type="match status" value="1"/>
</dbReference>
<accession>A0A916YMN9</accession>
<evidence type="ECO:0000256" key="7">
    <source>
        <dbReference type="RuleBase" id="RU363032"/>
    </source>
</evidence>
<feature type="transmembrane region" description="Helical" evidence="7">
    <location>
        <begin position="73"/>
        <end position="92"/>
    </location>
</feature>
<protein>
    <submittedName>
        <fullName evidence="9">Sugar ABC transporter permease</fullName>
    </submittedName>
</protein>
<sequence>MNVSKWRKIRFHLMAIPFCFLILIPFYSLVVNSLKDKAGAAQMDLSFPFKMHVENFSTVYREAHILRALNNSLIITGCAVVFIILFSSMTAYVIERRKSKTTNVLMGIVLLGMTVPVFMVPTYMIAKHLHLTDSLLAMIFVSIALNFPYAVFLYTGFFKTIPREIDESAIIDGTGPYVLFFKIIFPLLLPVTVTNVIIQFLAVWNDFGTAVYFLNTPEKQNLVMTTFLFFGAHAADWNLVFADLVFVSLPALIVYIVLRRFVISGLTTGAVKG</sequence>
<evidence type="ECO:0000313" key="9">
    <source>
        <dbReference type="EMBL" id="GGD50087.1"/>
    </source>
</evidence>
<dbReference type="GO" id="GO:0005886">
    <property type="term" value="C:plasma membrane"/>
    <property type="evidence" value="ECO:0007669"/>
    <property type="project" value="UniProtKB-SubCell"/>
</dbReference>
<evidence type="ECO:0000259" key="8">
    <source>
        <dbReference type="PROSITE" id="PS50928"/>
    </source>
</evidence>
<comment type="subcellular location">
    <subcellularLocation>
        <location evidence="1 7">Cell membrane</location>
        <topology evidence="1 7">Multi-pass membrane protein</topology>
    </subcellularLocation>
</comment>
<evidence type="ECO:0000256" key="4">
    <source>
        <dbReference type="ARBA" id="ARBA00022692"/>
    </source>
</evidence>
<keyword evidence="5 7" id="KW-1133">Transmembrane helix</keyword>
<dbReference type="RefSeq" id="WP_188988716.1">
    <property type="nucleotide sequence ID" value="NZ_BMHP01000001.1"/>
</dbReference>
<organism evidence="9 10">
    <name type="scientific">Paenibacillus nasutitermitis</name>
    <dbReference type="NCBI Taxonomy" id="1652958"/>
    <lineage>
        <taxon>Bacteria</taxon>
        <taxon>Bacillati</taxon>
        <taxon>Bacillota</taxon>
        <taxon>Bacilli</taxon>
        <taxon>Bacillales</taxon>
        <taxon>Paenibacillaceae</taxon>
        <taxon>Paenibacillus</taxon>
    </lineage>
</organism>
<feature type="transmembrane region" description="Helical" evidence="7">
    <location>
        <begin position="135"/>
        <end position="158"/>
    </location>
</feature>
<proteinExistence type="inferred from homology"/>
<evidence type="ECO:0000256" key="6">
    <source>
        <dbReference type="ARBA" id="ARBA00023136"/>
    </source>
</evidence>
<dbReference type="AlphaFoldDB" id="A0A916YMN9"/>
<evidence type="ECO:0000256" key="1">
    <source>
        <dbReference type="ARBA" id="ARBA00004651"/>
    </source>
</evidence>
<dbReference type="InterPro" id="IPR000515">
    <property type="entry name" value="MetI-like"/>
</dbReference>
<keyword evidence="10" id="KW-1185">Reference proteome</keyword>
<feature type="transmembrane region" description="Helical" evidence="7">
    <location>
        <begin position="179"/>
        <end position="204"/>
    </location>
</feature>
<feature type="domain" description="ABC transmembrane type-1" evidence="8">
    <location>
        <begin position="69"/>
        <end position="258"/>
    </location>
</feature>
<dbReference type="InterPro" id="IPR035906">
    <property type="entry name" value="MetI-like_sf"/>
</dbReference>
<evidence type="ECO:0000313" key="10">
    <source>
        <dbReference type="Proteomes" id="UP000612456"/>
    </source>
</evidence>
<keyword evidence="3" id="KW-1003">Cell membrane</keyword>
<dbReference type="CDD" id="cd06261">
    <property type="entry name" value="TM_PBP2"/>
    <property type="match status" value="1"/>
</dbReference>
<keyword evidence="2 7" id="KW-0813">Transport</keyword>
<dbReference type="GO" id="GO:0055085">
    <property type="term" value="P:transmembrane transport"/>
    <property type="evidence" value="ECO:0007669"/>
    <property type="project" value="InterPro"/>
</dbReference>
<evidence type="ECO:0000256" key="5">
    <source>
        <dbReference type="ARBA" id="ARBA00022989"/>
    </source>
</evidence>
<keyword evidence="6 7" id="KW-0472">Membrane</keyword>
<evidence type="ECO:0000256" key="3">
    <source>
        <dbReference type="ARBA" id="ARBA00022475"/>
    </source>
</evidence>
<keyword evidence="4 7" id="KW-0812">Transmembrane</keyword>
<dbReference type="Gene3D" id="1.10.3720.10">
    <property type="entry name" value="MetI-like"/>
    <property type="match status" value="1"/>
</dbReference>
<evidence type="ECO:0000256" key="2">
    <source>
        <dbReference type="ARBA" id="ARBA00022448"/>
    </source>
</evidence>
<dbReference type="SUPFAM" id="SSF161098">
    <property type="entry name" value="MetI-like"/>
    <property type="match status" value="1"/>
</dbReference>
<comment type="caution">
    <text evidence="9">The sequence shown here is derived from an EMBL/GenBank/DDBJ whole genome shotgun (WGS) entry which is preliminary data.</text>
</comment>
<reference evidence="9" key="2">
    <citation type="submission" date="2020-09" db="EMBL/GenBank/DDBJ databases">
        <authorList>
            <person name="Sun Q."/>
            <person name="Zhou Y."/>
        </authorList>
    </citation>
    <scope>NUCLEOTIDE SEQUENCE</scope>
    <source>
        <strain evidence="9">CGMCC 1.15178</strain>
    </source>
</reference>
<feature type="transmembrane region" description="Helical" evidence="7">
    <location>
        <begin position="237"/>
        <end position="258"/>
    </location>
</feature>
<gene>
    <name evidence="9" type="ORF">GCM10010911_04540</name>
</gene>
<feature type="transmembrane region" description="Helical" evidence="7">
    <location>
        <begin position="104"/>
        <end position="123"/>
    </location>
</feature>
<dbReference type="PROSITE" id="PS50928">
    <property type="entry name" value="ABC_TM1"/>
    <property type="match status" value="1"/>
</dbReference>